<dbReference type="Proteomes" id="UP000232688">
    <property type="component" value="Unassembled WGS sequence"/>
</dbReference>
<organism evidence="3 4">
    <name type="scientific">Rhizophagus irregularis</name>
    <dbReference type="NCBI Taxonomy" id="588596"/>
    <lineage>
        <taxon>Eukaryota</taxon>
        <taxon>Fungi</taxon>
        <taxon>Fungi incertae sedis</taxon>
        <taxon>Mucoromycota</taxon>
        <taxon>Glomeromycotina</taxon>
        <taxon>Glomeromycetes</taxon>
        <taxon>Glomerales</taxon>
        <taxon>Glomeraceae</taxon>
        <taxon>Rhizophagus</taxon>
    </lineage>
</organism>
<dbReference type="VEuPathDB" id="FungiDB:FUN_011150"/>
<evidence type="ECO:0000313" key="4">
    <source>
        <dbReference type="Proteomes" id="UP000232688"/>
    </source>
</evidence>
<dbReference type="Proteomes" id="UP000684084">
    <property type="component" value="Unassembled WGS sequence"/>
</dbReference>
<reference evidence="1" key="5">
    <citation type="submission" date="2020-05" db="EMBL/GenBank/DDBJ databases">
        <authorList>
            <person name="Rincon C."/>
            <person name="Sanders R I."/>
            <person name="Robbins C."/>
            <person name="Chaturvedi A."/>
        </authorList>
    </citation>
    <scope>NUCLEOTIDE SEQUENCE</scope>
    <source>
        <strain evidence="1">CHB12</strain>
    </source>
</reference>
<dbReference type="OrthoDB" id="532890at2759"/>
<dbReference type="InterPro" id="IPR019270">
    <property type="entry name" value="DUF2283"/>
</dbReference>
<accession>A0A2I1EGC0</accession>
<evidence type="ECO:0000313" key="3">
    <source>
        <dbReference type="EMBL" id="PKC62220.1"/>
    </source>
</evidence>
<gene>
    <name evidence="1" type="ORF">CHRIB12_LOCUS13560</name>
    <name evidence="3" type="ORF">RhiirA1_397799</name>
    <name evidence="2" type="ORF">RhiirA5_374537</name>
</gene>
<dbReference type="VEuPathDB" id="FungiDB:RhiirA1_397799"/>
<evidence type="ECO:0000313" key="5">
    <source>
        <dbReference type="Proteomes" id="UP000232722"/>
    </source>
</evidence>
<protein>
    <submittedName>
        <fullName evidence="3">Uncharacterized protein</fullName>
    </submittedName>
</protein>
<comment type="caution">
    <text evidence="3">The sequence shown here is derived from an EMBL/GenBank/DDBJ whole genome shotgun (WGS) entry which is preliminary data.</text>
</comment>
<dbReference type="VEuPathDB" id="FungiDB:RhiirFUN_012441"/>
<reference evidence="2 5" key="1">
    <citation type="submission" date="2016-04" db="EMBL/GenBank/DDBJ databases">
        <title>Genome analyses suggest a sexual origin of heterokaryosis in a supposedly ancient asexual fungus.</title>
        <authorList>
            <person name="Ropars J."/>
            <person name="Sedzielewska K."/>
            <person name="Noel J."/>
            <person name="Charron P."/>
            <person name="Farinelli L."/>
            <person name="Marton T."/>
            <person name="Kruger M."/>
            <person name="Pelin A."/>
            <person name="Brachmann A."/>
            <person name="Corradi N."/>
        </authorList>
    </citation>
    <scope>NUCLEOTIDE SEQUENCE [LARGE SCALE GENOMIC DNA]</scope>
    <source>
        <strain evidence="2 5">A5</strain>
    </source>
</reference>
<reference evidence="3 4" key="3">
    <citation type="submission" date="2017-10" db="EMBL/GenBank/DDBJ databases">
        <title>Extensive intraspecific genome diversity in a model arbuscular mycorrhizal fungus.</title>
        <authorList>
            <person name="Chen E.C.H."/>
            <person name="Morin E."/>
            <person name="Baudet D."/>
            <person name="Noel J."/>
            <person name="Ndikumana S."/>
            <person name="Charron P."/>
            <person name="St-Onge C."/>
            <person name="Giorgi J."/>
            <person name="Grigoriev I.V."/>
            <person name="Roux C."/>
            <person name="Martin F.M."/>
            <person name="Corradi N."/>
        </authorList>
    </citation>
    <scope>NUCLEOTIDE SEQUENCE [LARGE SCALE GENOMIC DNA]</scope>
    <source>
        <strain evidence="3 4">A1</strain>
    </source>
</reference>
<evidence type="ECO:0000313" key="1">
    <source>
        <dbReference type="EMBL" id="CAB5372414.1"/>
    </source>
</evidence>
<dbReference type="EMBL" id="CAGKOT010000030">
    <property type="protein sequence ID" value="CAB5372414.1"/>
    <property type="molecule type" value="Genomic_DNA"/>
</dbReference>
<sequence length="353" mass="41501">MTDYNILPFIIKKKLEGTTVETQKFFDLPEEMDDLVDDDVTLNHLQTNYLREWASFLEKTFLNFNWTENAKVHTYTQRTLFTPKQIENLLLEYKRVNNPYIVEYRGYRPYNKVIKSIILGTLLCVIIDIRVVPWTIVTYYYTQSIQETMEKLTENKNSNIPKKEYNTQTNLKIEDLSICEYNEDTDKLPFAKASPDVVENTNENKEHNSFKIEDHLICIRNDISYKDYEDTDTLLIYFAKVSPGGVKSINNVNNERIIVSYDANNKIVSIEILEAFGTQATLPLTFYPVYYKKHDKLMLYFVDINSTNISTFEPQETKEKDFEVVMDDEKIVLLLFHNVSSRIAKTLPEEEQN</sequence>
<evidence type="ECO:0000313" key="2">
    <source>
        <dbReference type="EMBL" id="PKC10587.1"/>
    </source>
</evidence>
<reference evidence="3 4" key="4">
    <citation type="submission" date="2017-10" db="EMBL/GenBank/DDBJ databases">
        <title>Genome analyses suggest a sexual origin of heterokaryosis in a supposedly ancient asexual fungus.</title>
        <authorList>
            <person name="Corradi N."/>
            <person name="Sedzielewska K."/>
            <person name="Noel J."/>
            <person name="Charron P."/>
            <person name="Farinelli L."/>
            <person name="Marton T."/>
            <person name="Kruger M."/>
            <person name="Pelin A."/>
            <person name="Brachmann A."/>
            <person name="Corradi N."/>
        </authorList>
    </citation>
    <scope>NUCLEOTIDE SEQUENCE [LARGE SCALE GENOMIC DNA]</scope>
    <source>
        <strain evidence="3 4">A1</strain>
    </source>
</reference>
<dbReference type="AlphaFoldDB" id="A0A2I1EGC0"/>
<reference evidence="2 5" key="2">
    <citation type="submission" date="2017-09" db="EMBL/GenBank/DDBJ databases">
        <title>Extensive intraspecific genome diversity in a model arbuscular mycorrhizal fungus.</title>
        <authorList>
            <person name="Chen E.C."/>
            <person name="Morin E."/>
            <person name="Beaudet D."/>
            <person name="Noel J."/>
            <person name="Ndikumana S."/>
            <person name="Charron P."/>
            <person name="St-Onge C."/>
            <person name="Giorgi J."/>
            <person name="Grigoriev I.V."/>
            <person name="Roux C."/>
            <person name="Martin F.M."/>
            <person name="Corradi N."/>
        </authorList>
    </citation>
    <scope>NUCLEOTIDE SEQUENCE [LARGE SCALE GENOMIC DNA]</scope>
    <source>
        <strain evidence="2 5">A5</strain>
    </source>
</reference>
<dbReference type="EMBL" id="LLXJ01000370">
    <property type="protein sequence ID" value="PKC10587.1"/>
    <property type="molecule type" value="Genomic_DNA"/>
</dbReference>
<dbReference type="Proteomes" id="UP000232722">
    <property type="component" value="Unassembled WGS sequence"/>
</dbReference>
<name>A0A2I1EGC0_9GLOM</name>
<dbReference type="EMBL" id="LLXH01000886">
    <property type="protein sequence ID" value="PKC62220.1"/>
    <property type="molecule type" value="Genomic_DNA"/>
</dbReference>
<proteinExistence type="predicted"/>
<dbReference type="Pfam" id="PF10049">
    <property type="entry name" value="DUF2283"/>
    <property type="match status" value="1"/>
</dbReference>